<dbReference type="GO" id="GO:0016616">
    <property type="term" value="F:oxidoreductase activity, acting on the CH-OH group of donors, NAD or NADP as acceptor"/>
    <property type="evidence" value="ECO:0007669"/>
    <property type="project" value="TreeGrafter"/>
</dbReference>
<dbReference type="Proteomes" id="UP000799750">
    <property type="component" value="Unassembled WGS sequence"/>
</dbReference>
<dbReference type="Gene3D" id="3.40.50.720">
    <property type="entry name" value="NAD(P)-binding Rossmann-like Domain"/>
    <property type="match status" value="1"/>
</dbReference>
<accession>A0A6A6QJM2</accession>
<evidence type="ECO:0000313" key="1">
    <source>
        <dbReference type="EMBL" id="KAF2492160.1"/>
    </source>
</evidence>
<name>A0A6A6QJM2_9PEZI</name>
<evidence type="ECO:0000313" key="2">
    <source>
        <dbReference type="Proteomes" id="UP000799750"/>
    </source>
</evidence>
<protein>
    <submittedName>
        <fullName evidence="1">NAD(P)-binding protein</fullName>
    </submittedName>
</protein>
<proteinExistence type="predicted"/>
<dbReference type="OrthoDB" id="5296at2759"/>
<dbReference type="InterPro" id="IPR002347">
    <property type="entry name" value="SDR_fam"/>
</dbReference>
<organism evidence="1 2">
    <name type="scientific">Lophium mytilinum</name>
    <dbReference type="NCBI Taxonomy" id="390894"/>
    <lineage>
        <taxon>Eukaryota</taxon>
        <taxon>Fungi</taxon>
        <taxon>Dikarya</taxon>
        <taxon>Ascomycota</taxon>
        <taxon>Pezizomycotina</taxon>
        <taxon>Dothideomycetes</taxon>
        <taxon>Pleosporomycetidae</taxon>
        <taxon>Mytilinidiales</taxon>
        <taxon>Mytilinidiaceae</taxon>
        <taxon>Lophium</taxon>
    </lineage>
</organism>
<sequence>MPNVLIVGATRGLGAAVAKQYTSIGHQVYATARSSNPPSDDKNLSYIPSIDLSTPDAGPNLIKYLEAHSITSLDIIVITAGYFVTETFEEPSFDKQLAMYKTCAIGPTLLVSALGNYTPSSTSKPLLSQGAKVILVSSEGGSIKLVYDGGGNYGHHASKAALNMSGKLLSVDLKDRGVAVGIVHPGFMRTDMTKGVGFDKFWDSGGAVTPDVAAESLVKWIKTFGIEHTGEFWAPRGAADIGSAEAVLGPKDRLPIPLQLPW</sequence>
<dbReference type="EMBL" id="MU004194">
    <property type="protein sequence ID" value="KAF2492160.1"/>
    <property type="molecule type" value="Genomic_DNA"/>
</dbReference>
<dbReference type="InterPro" id="IPR052184">
    <property type="entry name" value="SDR_enzymes"/>
</dbReference>
<dbReference type="SUPFAM" id="SSF51735">
    <property type="entry name" value="NAD(P)-binding Rossmann-fold domains"/>
    <property type="match status" value="1"/>
</dbReference>
<dbReference type="PRINTS" id="PR00081">
    <property type="entry name" value="GDHRDH"/>
</dbReference>
<dbReference type="PANTHER" id="PTHR45458:SF2">
    <property type="entry name" value="OXIDOREDUCTASE, SHORT CHAIN DEHYDROGENASE_REDUCTASE FAMILY SUPERFAMILY (AFU_ORTHOLOGUE AFUA_3G13450)"/>
    <property type="match status" value="1"/>
</dbReference>
<dbReference type="Pfam" id="PF00106">
    <property type="entry name" value="adh_short"/>
    <property type="match status" value="1"/>
</dbReference>
<dbReference type="PANTHER" id="PTHR45458">
    <property type="entry name" value="SHORT-CHAIN DEHYDROGENASE/REDUCTASE SDR"/>
    <property type="match status" value="1"/>
</dbReference>
<keyword evidence="2" id="KW-1185">Reference proteome</keyword>
<gene>
    <name evidence="1" type="ORF">BU16DRAFT_514883</name>
</gene>
<reference evidence="1" key="1">
    <citation type="journal article" date="2020" name="Stud. Mycol.">
        <title>101 Dothideomycetes genomes: a test case for predicting lifestyles and emergence of pathogens.</title>
        <authorList>
            <person name="Haridas S."/>
            <person name="Albert R."/>
            <person name="Binder M."/>
            <person name="Bloem J."/>
            <person name="Labutti K."/>
            <person name="Salamov A."/>
            <person name="Andreopoulos B."/>
            <person name="Baker S."/>
            <person name="Barry K."/>
            <person name="Bills G."/>
            <person name="Bluhm B."/>
            <person name="Cannon C."/>
            <person name="Castanera R."/>
            <person name="Culley D."/>
            <person name="Daum C."/>
            <person name="Ezra D."/>
            <person name="Gonzalez J."/>
            <person name="Henrissat B."/>
            <person name="Kuo A."/>
            <person name="Liang C."/>
            <person name="Lipzen A."/>
            <person name="Lutzoni F."/>
            <person name="Magnuson J."/>
            <person name="Mondo S."/>
            <person name="Nolan M."/>
            <person name="Ohm R."/>
            <person name="Pangilinan J."/>
            <person name="Park H.-J."/>
            <person name="Ramirez L."/>
            <person name="Alfaro M."/>
            <person name="Sun H."/>
            <person name="Tritt A."/>
            <person name="Yoshinaga Y."/>
            <person name="Zwiers L.-H."/>
            <person name="Turgeon B."/>
            <person name="Goodwin S."/>
            <person name="Spatafora J."/>
            <person name="Crous P."/>
            <person name="Grigoriev I."/>
        </authorList>
    </citation>
    <scope>NUCLEOTIDE SEQUENCE</scope>
    <source>
        <strain evidence="1">CBS 269.34</strain>
    </source>
</reference>
<dbReference type="InterPro" id="IPR036291">
    <property type="entry name" value="NAD(P)-bd_dom_sf"/>
</dbReference>
<dbReference type="AlphaFoldDB" id="A0A6A6QJM2"/>